<reference evidence="1 2" key="1">
    <citation type="journal article" date="2009" name="Science">
        <title>Green evolution and dynamic adaptations revealed by genomes of the marine picoeukaryotes Micromonas.</title>
        <authorList>
            <person name="Worden A.Z."/>
            <person name="Lee J.H."/>
            <person name="Mock T."/>
            <person name="Rouze P."/>
            <person name="Simmons M.P."/>
            <person name="Aerts A.L."/>
            <person name="Allen A.E."/>
            <person name="Cuvelier M.L."/>
            <person name="Derelle E."/>
            <person name="Everett M.V."/>
            <person name="Foulon E."/>
            <person name="Grimwood J."/>
            <person name="Gundlach H."/>
            <person name="Henrissat B."/>
            <person name="Napoli C."/>
            <person name="McDonald S.M."/>
            <person name="Parker M.S."/>
            <person name="Rombauts S."/>
            <person name="Salamov A."/>
            <person name="Von Dassow P."/>
            <person name="Badger J.H."/>
            <person name="Coutinho P.M."/>
            <person name="Demir E."/>
            <person name="Dubchak I."/>
            <person name="Gentemann C."/>
            <person name="Eikrem W."/>
            <person name="Gready J.E."/>
            <person name="John U."/>
            <person name="Lanier W."/>
            <person name="Lindquist E.A."/>
            <person name="Lucas S."/>
            <person name="Mayer K.F."/>
            <person name="Moreau H."/>
            <person name="Not F."/>
            <person name="Otillar R."/>
            <person name="Panaud O."/>
            <person name="Pangilinan J."/>
            <person name="Paulsen I."/>
            <person name="Piegu B."/>
            <person name="Poliakov A."/>
            <person name="Robbens S."/>
            <person name="Schmutz J."/>
            <person name="Toulza E."/>
            <person name="Wyss T."/>
            <person name="Zelensky A."/>
            <person name="Zhou K."/>
            <person name="Armbrust E.V."/>
            <person name="Bhattacharya D."/>
            <person name="Goodenough U.W."/>
            <person name="Van de Peer Y."/>
            <person name="Grigoriev I.V."/>
        </authorList>
    </citation>
    <scope>NUCLEOTIDE SEQUENCE [LARGE SCALE GENOMIC DNA]</scope>
    <source>
        <strain evidence="2">RCC299 / NOUM17</strain>
    </source>
</reference>
<accession>C1EDD0</accession>
<name>C1EDD0_MICCC</name>
<organism evidence="1 2">
    <name type="scientific">Micromonas commoda (strain RCC299 / NOUM17 / CCMP2709)</name>
    <name type="common">Picoplanktonic green alga</name>
    <dbReference type="NCBI Taxonomy" id="296587"/>
    <lineage>
        <taxon>Eukaryota</taxon>
        <taxon>Viridiplantae</taxon>
        <taxon>Chlorophyta</taxon>
        <taxon>Mamiellophyceae</taxon>
        <taxon>Mamiellales</taxon>
        <taxon>Mamiellaceae</taxon>
        <taxon>Micromonas</taxon>
    </lineage>
</organism>
<dbReference type="EMBL" id="CP001330">
    <property type="protein sequence ID" value="ACO66032.1"/>
    <property type="molecule type" value="Genomic_DNA"/>
</dbReference>
<proteinExistence type="predicted"/>
<protein>
    <submittedName>
        <fullName evidence="1">Uncharacterized protein</fullName>
    </submittedName>
</protein>
<keyword evidence="2" id="KW-1185">Reference proteome</keyword>
<dbReference type="KEGG" id="mis:MICPUN_62226"/>
<sequence>MASATLRLGVIASARRTVNLTSRLDRGSSLATPAFQAVHSRKSSSINQTDTESSSSPRLTFLFRPVVIADEAVLRALKNPTFIDVRGPGEVEAKPGPVGALNVTWDTSTCTFFDPSLLPADKTNPVVVF</sequence>
<evidence type="ECO:0000313" key="1">
    <source>
        <dbReference type="EMBL" id="ACO66032.1"/>
    </source>
</evidence>
<dbReference type="RefSeq" id="XP_002504774.1">
    <property type="nucleotide sequence ID" value="XM_002504728.1"/>
</dbReference>
<dbReference type="Proteomes" id="UP000002009">
    <property type="component" value="Chromosome 11"/>
</dbReference>
<dbReference type="InParanoid" id="C1EDD0"/>
<gene>
    <name evidence="1" type="ORF">MICPUN_62226</name>
</gene>
<evidence type="ECO:0000313" key="2">
    <source>
        <dbReference type="Proteomes" id="UP000002009"/>
    </source>
</evidence>
<dbReference type="AlphaFoldDB" id="C1EDD0"/>
<dbReference type="GeneID" id="8247510"/>